<sequence length="269" mass="29612">MGTDTNSRKPMASVGAAIRAPKMAELIASRLRSRIVRRELGEGDALPPETELMQQFGVSRPTLREAFRILEAESLISIRRGARGGAQVMAPDLGVAARYVGLLLQVDQVTIGDVYEARIVIEPAAAAMLARRRTPEDVDDLRACVERLRDLVEETAGTGQEDPVAWSMATQEFHDLILERAGNRTLMMQAGVLREVIGSHLALTVSRLFDPVRSTSEFRKMIRSYTKLVDLVAVSDADGAEEHWRTHMRVSAAHLLPGEQGDAVVDLFD</sequence>
<dbReference type="EMBL" id="CP108169">
    <property type="protein sequence ID" value="WTQ77763.1"/>
    <property type="molecule type" value="Genomic_DNA"/>
</dbReference>
<protein>
    <submittedName>
        <fullName evidence="5">FCD domain-containing protein</fullName>
    </submittedName>
</protein>
<dbReference type="Gene3D" id="1.20.120.530">
    <property type="entry name" value="GntR ligand-binding domain-like"/>
    <property type="match status" value="1"/>
</dbReference>
<dbReference type="PRINTS" id="PR00035">
    <property type="entry name" value="HTHGNTR"/>
</dbReference>
<keyword evidence="2" id="KW-0238">DNA-binding</keyword>
<dbReference type="Pfam" id="PF00392">
    <property type="entry name" value="GntR"/>
    <property type="match status" value="1"/>
</dbReference>
<keyword evidence="1" id="KW-0805">Transcription regulation</keyword>
<dbReference type="SUPFAM" id="SSF46785">
    <property type="entry name" value="Winged helix' DNA-binding domain"/>
    <property type="match status" value="1"/>
</dbReference>
<feature type="domain" description="HTH gntR-type" evidence="4">
    <location>
        <begin position="21"/>
        <end position="91"/>
    </location>
</feature>
<evidence type="ECO:0000313" key="5">
    <source>
        <dbReference type="EMBL" id="WTQ77763.1"/>
    </source>
</evidence>
<dbReference type="Gene3D" id="1.10.10.10">
    <property type="entry name" value="Winged helix-like DNA-binding domain superfamily/Winged helix DNA-binding domain"/>
    <property type="match status" value="1"/>
</dbReference>
<dbReference type="SUPFAM" id="SSF48008">
    <property type="entry name" value="GntR ligand-binding domain-like"/>
    <property type="match status" value="1"/>
</dbReference>
<dbReference type="InterPro" id="IPR000524">
    <property type="entry name" value="Tscrpt_reg_HTH_GntR"/>
</dbReference>
<keyword evidence="3" id="KW-0804">Transcription</keyword>
<dbReference type="GO" id="GO:0003700">
    <property type="term" value="F:DNA-binding transcription factor activity"/>
    <property type="evidence" value="ECO:0007669"/>
    <property type="project" value="InterPro"/>
</dbReference>
<dbReference type="Pfam" id="PF07729">
    <property type="entry name" value="FCD"/>
    <property type="match status" value="1"/>
</dbReference>
<reference evidence="5" key="1">
    <citation type="submission" date="2022-10" db="EMBL/GenBank/DDBJ databases">
        <title>The complete genomes of actinobacterial strains from the NBC collection.</title>
        <authorList>
            <person name="Joergensen T.S."/>
            <person name="Alvarez Arevalo M."/>
            <person name="Sterndorff E.B."/>
            <person name="Faurdal D."/>
            <person name="Vuksanovic O."/>
            <person name="Mourched A.-S."/>
            <person name="Charusanti P."/>
            <person name="Shaw S."/>
            <person name="Blin K."/>
            <person name="Weber T."/>
        </authorList>
    </citation>
    <scope>NUCLEOTIDE SEQUENCE</scope>
    <source>
        <strain evidence="5">NBC_00148</strain>
    </source>
</reference>
<dbReference type="InterPro" id="IPR011711">
    <property type="entry name" value="GntR_C"/>
</dbReference>
<evidence type="ECO:0000259" key="4">
    <source>
        <dbReference type="PROSITE" id="PS50949"/>
    </source>
</evidence>
<dbReference type="PANTHER" id="PTHR43537">
    <property type="entry name" value="TRANSCRIPTIONAL REGULATOR, GNTR FAMILY"/>
    <property type="match status" value="1"/>
</dbReference>
<organism evidence="5">
    <name type="scientific">Streptomyces sp. NBC_00148</name>
    <dbReference type="NCBI Taxonomy" id="2903626"/>
    <lineage>
        <taxon>Bacteria</taxon>
        <taxon>Bacillati</taxon>
        <taxon>Actinomycetota</taxon>
        <taxon>Actinomycetes</taxon>
        <taxon>Kitasatosporales</taxon>
        <taxon>Streptomycetaceae</taxon>
        <taxon>Streptomyces</taxon>
    </lineage>
</organism>
<dbReference type="PANTHER" id="PTHR43537:SF5">
    <property type="entry name" value="UXU OPERON TRANSCRIPTIONAL REGULATOR"/>
    <property type="match status" value="1"/>
</dbReference>
<evidence type="ECO:0000256" key="3">
    <source>
        <dbReference type="ARBA" id="ARBA00023163"/>
    </source>
</evidence>
<dbReference type="SMART" id="SM00895">
    <property type="entry name" value="FCD"/>
    <property type="match status" value="1"/>
</dbReference>
<dbReference type="SMART" id="SM00345">
    <property type="entry name" value="HTH_GNTR"/>
    <property type="match status" value="1"/>
</dbReference>
<dbReference type="GO" id="GO:0003677">
    <property type="term" value="F:DNA binding"/>
    <property type="evidence" value="ECO:0007669"/>
    <property type="project" value="UniProtKB-KW"/>
</dbReference>
<gene>
    <name evidence="5" type="ORF">OG222_33525</name>
</gene>
<evidence type="ECO:0000256" key="2">
    <source>
        <dbReference type="ARBA" id="ARBA00023125"/>
    </source>
</evidence>
<accession>A0AAU1M315</accession>
<dbReference type="PROSITE" id="PS50949">
    <property type="entry name" value="HTH_GNTR"/>
    <property type="match status" value="1"/>
</dbReference>
<dbReference type="CDD" id="cd07377">
    <property type="entry name" value="WHTH_GntR"/>
    <property type="match status" value="1"/>
</dbReference>
<name>A0AAU1M315_9ACTN</name>
<proteinExistence type="predicted"/>
<dbReference type="AlphaFoldDB" id="A0AAU1M315"/>
<dbReference type="InterPro" id="IPR008920">
    <property type="entry name" value="TF_FadR/GntR_C"/>
</dbReference>
<evidence type="ECO:0000256" key="1">
    <source>
        <dbReference type="ARBA" id="ARBA00023015"/>
    </source>
</evidence>
<dbReference type="InterPro" id="IPR036390">
    <property type="entry name" value="WH_DNA-bd_sf"/>
</dbReference>
<dbReference type="InterPro" id="IPR036388">
    <property type="entry name" value="WH-like_DNA-bd_sf"/>
</dbReference>